<reference evidence="3" key="1">
    <citation type="journal article" date="2015" name="Nature">
        <title>Complex archaea that bridge the gap between prokaryotes and eukaryotes.</title>
        <authorList>
            <person name="Spang A."/>
            <person name="Saw J.H."/>
            <person name="Jorgensen S.L."/>
            <person name="Zaremba-Niedzwiedzka K."/>
            <person name="Martijn J."/>
            <person name="Lind A.E."/>
            <person name="van Eijk R."/>
            <person name="Schleper C."/>
            <person name="Guy L."/>
            <person name="Ettema T.J."/>
        </authorList>
    </citation>
    <scope>NUCLEOTIDE SEQUENCE</scope>
</reference>
<dbReference type="Pfam" id="PF04297">
    <property type="entry name" value="UPF0122"/>
    <property type="match status" value="1"/>
</dbReference>
<protein>
    <submittedName>
        <fullName evidence="3">Uncharacterized protein</fullName>
    </submittedName>
</protein>
<evidence type="ECO:0000313" key="3">
    <source>
        <dbReference type="EMBL" id="KKN04251.1"/>
    </source>
</evidence>
<dbReference type="SUPFAM" id="SSF88659">
    <property type="entry name" value="Sigma3 and sigma4 domains of RNA polymerase sigma factors"/>
    <property type="match status" value="1"/>
</dbReference>
<dbReference type="InterPro" id="IPR036388">
    <property type="entry name" value="WH-like_DNA-bd_sf"/>
</dbReference>
<dbReference type="AlphaFoldDB" id="A0A0F9PT23"/>
<comment type="similarity">
    <text evidence="1">Belongs to the UPF0122 family.</text>
</comment>
<dbReference type="InterPro" id="IPR007394">
    <property type="entry name" value="UPF0122"/>
</dbReference>
<organism evidence="3">
    <name type="scientific">marine sediment metagenome</name>
    <dbReference type="NCBI Taxonomy" id="412755"/>
    <lineage>
        <taxon>unclassified sequences</taxon>
        <taxon>metagenomes</taxon>
        <taxon>ecological metagenomes</taxon>
    </lineage>
</organism>
<dbReference type="Gene3D" id="1.10.10.10">
    <property type="entry name" value="Winged helix-like DNA-binding domain superfamily/Winged helix DNA-binding domain"/>
    <property type="match status" value="1"/>
</dbReference>
<comment type="caution">
    <text evidence="3">The sequence shown here is derived from an EMBL/GenBank/DDBJ whole genome shotgun (WGS) entry which is preliminary data.</text>
</comment>
<accession>A0A0F9PT23</accession>
<evidence type="ECO:0000256" key="2">
    <source>
        <dbReference type="ARBA" id="ARBA00024764"/>
    </source>
</evidence>
<proteinExistence type="inferred from homology"/>
<name>A0A0F9PT23_9ZZZZ</name>
<dbReference type="EMBL" id="LAZR01004940">
    <property type="protein sequence ID" value="KKN04251.1"/>
    <property type="molecule type" value="Genomic_DNA"/>
</dbReference>
<sequence length="166" mass="18841">MATDVIDKPVDTEPLAFNIPHAIKLRLKNNYTYQEIADHYKITKQAVHRRLRRFTAILDRQDSIESINKVRSNIFTAIEFKLLEKMIDPKTIKEASLNNAAYAFDKIYTANRLEKGKIIGDSQTILSVIIEQLNVLKVGDSKAKAINITSDNSEALPPEKSKKSEL</sequence>
<comment type="function">
    <text evidence="2">Might take part in the signal recognition particle (SRP) pathway. This is inferred from the conservation of its genetic proximity to ftsY/ffh. May be a regulatory protein.</text>
</comment>
<gene>
    <name evidence="3" type="ORF">LCGC14_1099420</name>
</gene>
<dbReference type="InterPro" id="IPR013324">
    <property type="entry name" value="RNA_pol_sigma_r3/r4-like"/>
</dbReference>
<evidence type="ECO:0000256" key="1">
    <source>
        <dbReference type="ARBA" id="ARBA00008720"/>
    </source>
</evidence>